<dbReference type="PANTHER" id="PTHR24351">
    <property type="entry name" value="RIBOSOMAL PROTEIN S6 KINASE"/>
    <property type="match status" value="1"/>
</dbReference>
<comment type="caution">
    <text evidence="9">The sequence shown here is derived from an EMBL/GenBank/DDBJ whole genome shotgun (WGS) entry which is preliminary data.</text>
</comment>
<feature type="domain" description="Protein kinase" evidence="8">
    <location>
        <begin position="107"/>
        <end position="393"/>
    </location>
</feature>
<feature type="domain" description="PH" evidence="7">
    <location>
        <begin position="1"/>
        <end position="96"/>
    </location>
</feature>
<keyword evidence="10" id="KW-1185">Reference proteome</keyword>
<protein>
    <recommendedName>
        <fullName evidence="11">Non-specific serine/threonine protein kinase</fullName>
    </recommendedName>
</protein>
<evidence type="ECO:0000256" key="1">
    <source>
        <dbReference type="ARBA" id="ARBA00006935"/>
    </source>
</evidence>
<name>A0AAD5XG93_9FUNG</name>
<dbReference type="Gene3D" id="2.30.29.30">
    <property type="entry name" value="Pleckstrin-homology domain (PH domain)/Phosphotyrosine-binding domain (PTB)"/>
    <property type="match status" value="1"/>
</dbReference>
<evidence type="ECO:0000256" key="3">
    <source>
        <dbReference type="ARBA" id="ARBA00022679"/>
    </source>
</evidence>
<dbReference type="InterPro" id="IPR011993">
    <property type="entry name" value="PH-like_dom_sf"/>
</dbReference>
<comment type="similarity">
    <text evidence="1">Belongs to the protein kinase superfamily. AGC Ser/Thr protein kinase family. RAC subfamily.</text>
</comment>
<reference evidence="9" key="1">
    <citation type="submission" date="2020-05" db="EMBL/GenBank/DDBJ databases">
        <title>Phylogenomic resolution of chytrid fungi.</title>
        <authorList>
            <person name="Stajich J.E."/>
            <person name="Amses K."/>
            <person name="Simmons R."/>
            <person name="Seto K."/>
            <person name="Myers J."/>
            <person name="Bonds A."/>
            <person name="Quandt C.A."/>
            <person name="Barry K."/>
            <person name="Liu P."/>
            <person name="Grigoriev I."/>
            <person name="Longcore J.E."/>
            <person name="James T.Y."/>
        </authorList>
    </citation>
    <scope>NUCLEOTIDE SEQUENCE</scope>
    <source>
        <strain evidence="9">JEL0513</strain>
    </source>
</reference>
<dbReference type="SMART" id="SM00220">
    <property type="entry name" value="S_TKc"/>
    <property type="match status" value="1"/>
</dbReference>
<dbReference type="AlphaFoldDB" id="A0AAD5XG93"/>
<evidence type="ECO:0000313" key="9">
    <source>
        <dbReference type="EMBL" id="KAJ3131703.1"/>
    </source>
</evidence>
<dbReference type="SUPFAM" id="SSF56112">
    <property type="entry name" value="Protein kinase-like (PK-like)"/>
    <property type="match status" value="1"/>
</dbReference>
<keyword evidence="5" id="KW-0418">Kinase</keyword>
<dbReference type="CDD" id="cd05123">
    <property type="entry name" value="STKc_AGC"/>
    <property type="match status" value="1"/>
</dbReference>
<evidence type="ECO:0000256" key="2">
    <source>
        <dbReference type="ARBA" id="ARBA00022527"/>
    </source>
</evidence>
<dbReference type="Gene3D" id="1.10.510.10">
    <property type="entry name" value="Transferase(Phosphotransferase) domain 1"/>
    <property type="match status" value="1"/>
</dbReference>
<evidence type="ECO:0000259" key="8">
    <source>
        <dbReference type="PROSITE" id="PS50011"/>
    </source>
</evidence>
<dbReference type="InterPro" id="IPR001849">
    <property type="entry name" value="PH_domain"/>
</dbReference>
<accession>A0AAD5XG93</accession>
<dbReference type="InterPro" id="IPR000719">
    <property type="entry name" value="Prot_kinase_dom"/>
</dbReference>
<dbReference type="InterPro" id="IPR011009">
    <property type="entry name" value="Kinase-like_dom_sf"/>
</dbReference>
<evidence type="ECO:0008006" key="11">
    <source>
        <dbReference type="Google" id="ProtNLM"/>
    </source>
</evidence>
<dbReference type="GO" id="GO:0005524">
    <property type="term" value="F:ATP binding"/>
    <property type="evidence" value="ECO:0007669"/>
    <property type="project" value="UniProtKB-KW"/>
</dbReference>
<evidence type="ECO:0000256" key="4">
    <source>
        <dbReference type="ARBA" id="ARBA00022741"/>
    </source>
</evidence>
<dbReference type="SUPFAM" id="SSF50729">
    <property type="entry name" value="PH domain-like"/>
    <property type="match status" value="1"/>
</dbReference>
<proteinExistence type="inferred from homology"/>
<keyword evidence="6" id="KW-0067">ATP-binding</keyword>
<dbReference type="GO" id="GO:0004674">
    <property type="term" value="F:protein serine/threonine kinase activity"/>
    <property type="evidence" value="ECO:0007669"/>
    <property type="project" value="UniProtKB-KW"/>
</dbReference>
<dbReference type="Pfam" id="PF00069">
    <property type="entry name" value="Pkinase"/>
    <property type="match status" value="1"/>
</dbReference>
<dbReference type="EMBL" id="JADGJH010000283">
    <property type="protein sequence ID" value="KAJ3131703.1"/>
    <property type="molecule type" value="Genomic_DNA"/>
</dbReference>
<evidence type="ECO:0000313" key="10">
    <source>
        <dbReference type="Proteomes" id="UP001211907"/>
    </source>
</evidence>
<organism evidence="9 10">
    <name type="scientific">Physocladia obscura</name>
    <dbReference type="NCBI Taxonomy" id="109957"/>
    <lineage>
        <taxon>Eukaryota</taxon>
        <taxon>Fungi</taxon>
        <taxon>Fungi incertae sedis</taxon>
        <taxon>Chytridiomycota</taxon>
        <taxon>Chytridiomycota incertae sedis</taxon>
        <taxon>Chytridiomycetes</taxon>
        <taxon>Chytridiales</taxon>
        <taxon>Chytriomycetaceae</taxon>
        <taxon>Physocladia</taxon>
    </lineage>
</organism>
<keyword evidence="3" id="KW-0808">Transferase</keyword>
<dbReference type="InterPro" id="IPR045270">
    <property type="entry name" value="STKc_AGC"/>
</dbReference>
<dbReference type="Gene3D" id="3.30.200.20">
    <property type="entry name" value="Phosphorylase Kinase, domain 1"/>
    <property type="match status" value="1"/>
</dbReference>
<dbReference type="Proteomes" id="UP001211907">
    <property type="component" value="Unassembled WGS sequence"/>
</dbReference>
<dbReference type="PROSITE" id="PS50003">
    <property type="entry name" value="PH_DOMAIN"/>
    <property type="match status" value="1"/>
</dbReference>
<evidence type="ECO:0000259" key="7">
    <source>
        <dbReference type="PROSITE" id="PS50003"/>
    </source>
</evidence>
<keyword evidence="4" id="KW-0547">Nucleotide-binding</keyword>
<evidence type="ECO:0000256" key="5">
    <source>
        <dbReference type="ARBA" id="ARBA00022777"/>
    </source>
</evidence>
<evidence type="ECO:0000256" key="6">
    <source>
        <dbReference type="ARBA" id="ARBA00022840"/>
    </source>
</evidence>
<keyword evidence="2" id="KW-0723">Serine/threonine-protein kinase</keyword>
<gene>
    <name evidence="9" type="ORF">HK100_006097</name>
</gene>
<sequence length="456" mass="50520">MIRDEYEEWVDVWVTINSTELKFLLSSLDATTYIIPITQATVQYRTSRSLLDVGNIRNAFVVADIGGSSGLTSYILAAKNFSEMEEWVERIKEFTKSFQPVASDGVIGATESINNGEVSPFHVSRILEDSDKQIFICKQKNSKELLSAAMYTVKVVSGKKMLKNGGGRENTEFKILQSIRQAFVSKLHAVFETVNQKGTVYMIFEYFDGGQELYSQLQNFGKFTEERARFYGAEIVLCLEYLHTQRIVYRDLKLENISLSREGHVVFSEFGSSRMEQTTDAGQVVGSLEYLAPEVIHGQGTSYASDWWAFGVVLYEMLCGSHPFYDESRTQMEENISTGGTTVPGIGTSTGMVKYPKYLSANAKSILMGLLVREASGRLGVNGGEEIMRHTFFSKIDFARLASGEVEAPFKPEEADFEIPEEMNYNENSVCGNVGGFGDSGGGGSAGGADGELFFP</sequence>
<dbReference type="PROSITE" id="PS50011">
    <property type="entry name" value="PROTEIN_KINASE_DOM"/>
    <property type="match status" value="1"/>
</dbReference>